<dbReference type="EC" id="4.2.3.5" evidence="3 11"/>
<comment type="caution">
    <text evidence="12">The sequence shown here is derived from an EMBL/GenBank/DDBJ whole genome shotgun (WGS) entry which is preliminary data.</text>
</comment>
<keyword evidence="4 11" id="KW-0028">Amino-acid biosynthesis</keyword>
<comment type="catalytic activity">
    <reaction evidence="11">
        <text>5-O-(1-carboxyvinyl)-3-phosphoshikimate = chorismate + phosphate</text>
        <dbReference type="Rhea" id="RHEA:21020"/>
        <dbReference type="ChEBI" id="CHEBI:29748"/>
        <dbReference type="ChEBI" id="CHEBI:43474"/>
        <dbReference type="ChEBI" id="CHEBI:57701"/>
        <dbReference type="EC" id="4.2.3.5"/>
    </reaction>
</comment>
<dbReference type="PANTHER" id="PTHR21085">
    <property type="entry name" value="CHORISMATE SYNTHASE"/>
    <property type="match status" value="1"/>
</dbReference>
<evidence type="ECO:0000313" key="13">
    <source>
        <dbReference type="Proteomes" id="UP001332931"/>
    </source>
</evidence>
<evidence type="ECO:0000256" key="10">
    <source>
        <dbReference type="ARBA" id="ARBA00023239"/>
    </source>
</evidence>
<keyword evidence="6 11" id="KW-0288">FMN</keyword>
<evidence type="ECO:0000256" key="3">
    <source>
        <dbReference type="ARBA" id="ARBA00013036"/>
    </source>
</evidence>
<dbReference type="CDD" id="cd07304">
    <property type="entry name" value="Chorismate_synthase"/>
    <property type="match status" value="1"/>
</dbReference>
<dbReference type="PANTHER" id="PTHR21085:SF0">
    <property type="entry name" value="CHORISMATE SYNTHASE"/>
    <property type="match status" value="1"/>
</dbReference>
<dbReference type="InterPro" id="IPR035904">
    <property type="entry name" value="Chorismate_synth_AroC_sf"/>
</dbReference>
<evidence type="ECO:0000256" key="9">
    <source>
        <dbReference type="ARBA" id="ARBA00023141"/>
    </source>
</evidence>
<evidence type="ECO:0000256" key="8">
    <source>
        <dbReference type="ARBA" id="ARBA00022857"/>
    </source>
</evidence>
<dbReference type="InterPro" id="IPR000453">
    <property type="entry name" value="Chorismate_synth"/>
</dbReference>
<reference evidence="12 13" key="1">
    <citation type="submission" date="2024-01" db="EMBL/GenBank/DDBJ databases">
        <title>Description of Olsenella sp. nov., isolated from pig feces.</title>
        <authorList>
            <person name="Chang Y.-H."/>
        </authorList>
    </citation>
    <scope>NUCLEOTIDE SEQUENCE [LARGE SCALE GENOMIC DNA]</scope>
    <source>
        <strain evidence="12 13">YH-ols2223</strain>
    </source>
</reference>
<dbReference type="SUPFAM" id="SSF103263">
    <property type="entry name" value="Chorismate synthase, AroC"/>
    <property type="match status" value="1"/>
</dbReference>
<feature type="binding site" evidence="11">
    <location>
        <position position="47"/>
    </location>
    <ligand>
        <name>NADP(+)</name>
        <dbReference type="ChEBI" id="CHEBI:58349"/>
    </ligand>
</feature>
<protein>
    <recommendedName>
        <fullName evidence="3 11">Chorismate synthase</fullName>
        <shortName evidence="11">CS</shortName>
        <ecNumber evidence="3 11">4.2.3.5</ecNumber>
    </recommendedName>
    <alternativeName>
        <fullName evidence="11">5-enolpyruvylshikimate-3-phosphate phospholyase</fullName>
    </alternativeName>
</protein>
<feature type="binding site" evidence="11">
    <location>
        <begin position="126"/>
        <end position="128"/>
    </location>
    <ligand>
        <name>FMN</name>
        <dbReference type="ChEBI" id="CHEBI:58210"/>
    </ligand>
</feature>
<keyword evidence="5 11" id="KW-0285">Flavoprotein</keyword>
<dbReference type="NCBIfam" id="NF003793">
    <property type="entry name" value="PRK05382.1"/>
    <property type="match status" value="1"/>
</dbReference>
<gene>
    <name evidence="11 12" type="primary">aroC</name>
    <name evidence="12" type="ORF">VXJ25_04350</name>
</gene>
<organism evidence="12 13">
    <name type="scientific">Olsenella absiana</name>
    <dbReference type="NCBI Taxonomy" id="3115222"/>
    <lineage>
        <taxon>Bacteria</taxon>
        <taxon>Bacillati</taxon>
        <taxon>Actinomycetota</taxon>
        <taxon>Coriobacteriia</taxon>
        <taxon>Coriobacteriales</taxon>
        <taxon>Atopobiaceae</taxon>
        <taxon>Olsenella</taxon>
    </lineage>
</organism>
<evidence type="ECO:0000256" key="7">
    <source>
        <dbReference type="ARBA" id="ARBA00022827"/>
    </source>
</evidence>
<evidence type="ECO:0000256" key="2">
    <source>
        <dbReference type="ARBA" id="ARBA00008014"/>
    </source>
</evidence>
<keyword evidence="8 11" id="KW-0521">NADP</keyword>
<dbReference type="Pfam" id="PF01264">
    <property type="entry name" value="Chorismate_synt"/>
    <property type="match status" value="1"/>
</dbReference>
<keyword evidence="13" id="KW-1185">Reference proteome</keyword>
<feature type="binding site" evidence="11">
    <location>
        <position position="340"/>
    </location>
    <ligand>
        <name>FMN</name>
        <dbReference type="ChEBI" id="CHEBI:58210"/>
    </ligand>
</feature>
<comment type="subunit">
    <text evidence="11">Homotetramer.</text>
</comment>
<dbReference type="PIRSF" id="PIRSF001456">
    <property type="entry name" value="Chorismate_synth"/>
    <property type="match status" value="1"/>
</dbReference>
<name>A0ABU7R9F9_9ACTN</name>
<evidence type="ECO:0000256" key="1">
    <source>
        <dbReference type="ARBA" id="ARBA00005044"/>
    </source>
</evidence>
<sequence length="378" mass="39434">MPSSFGTTLRVTVFGQSHSEGIGCVVEGLPAGFGVDLDALAAFMARRAPGQGPWSTPRKEPDAVRVLSGLNVQGETCGAPLALAIMNTNTRSRDYDNLLAVPRPGHADFTAWAKWHGSQDVPGGGHFSGRLTAPLCAAGGIALQLLEEKGVRIRSHLAQVGSVRDERFSALDNSPESARALASQMERLATASPLPTIDPEVGRAMLDEIESARRDLDSVGGLVECVCCGLPAGVGSPMFDGIENTIARAAFGIPAVKGIEFGAGFGVAAMRGHEDNDPYVVRDGRCAPATNNAGGALGGISTGAPIVFRIAMKPTSSIAREQDSVDLTTMEPAKLRVHGRHDPCVAVRAVPVSEAVCALAVLDSWLSWPPEGEPLSLS</sequence>
<dbReference type="InterPro" id="IPR020541">
    <property type="entry name" value="Chorismate_synthase_CS"/>
</dbReference>
<comment type="caution">
    <text evidence="11">Lacks conserved residue(s) required for the propagation of feature annotation.</text>
</comment>
<dbReference type="NCBIfam" id="TIGR00033">
    <property type="entry name" value="aroC"/>
    <property type="match status" value="1"/>
</dbReference>
<keyword evidence="7 11" id="KW-0274">FAD</keyword>
<feature type="binding site" evidence="11">
    <location>
        <begin position="313"/>
        <end position="317"/>
    </location>
    <ligand>
        <name>FMN</name>
        <dbReference type="ChEBI" id="CHEBI:58210"/>
    </ligand>
</feature>
<evidence type="ECO:0000256" key="4">
    <source>
        <dbReference type="ARBA" id="ARBA00022605"/>
    </source>
</evidence>
<dbReference type="Gene3D" id="3.60.150.10">
    <property type="entry name" value="Chorismate synthase AroC"/>
    <property type="match status" value="1"/>
</dbReference>
<feature type="binding site" evidence="11">
    <location>
        <position position="298"/>
    </location>
    <ligand>
        <name>FMN</name>
        <dbReference type="ChEBI" id="CHEBI:58210"/>
    </ligand>
</feature>
<evidence type="ECO:0000313" key="12">
    <source>
        <dbReference type="EMBL" id="MEE6147225.1"/>
    </source>
</evidence>
<dbReference type="Proteomes" id="UP001332931">
    <property type="component" value="Unassembled WGS sequence"/>
</dbReference>
<dbReference type="HAMAP" id="MF_00300">
    <property type="entry name" value="Chorismate_synth"/>
    <property type="match status" value="1"/>
</dbReference>
<dbReference type="GO" id="GO:0004107">
    <property type="term" value="F:chorismate synthase activity"/>
    <property type="evidence" value="ECO:0007669"/>
    <property type="project" value="UniProtKB-EC"/>
</dbReference>
<proteinExistence type="inferred from homology"/>
<comment type="similarity">
    <text evidence="2 11">Belongs to the chorismate synthase family.</text>
</comment>
<accession>A0ABU7R9F9</accession>
<evidence type="ECO:0000256" key="5">
    <source>
        <dbReference type="ARBA" id="ARBA00022630"/>
    </source>
</evidence>
<dbReference type="RefSeq" id="WP_330957990.1">
    <property type="nucleotide sequence ID" value="NZ_JAZGJQ010000003.1"/>
</dbReference>
<comment type="function">
    <text evidence="11">Catalyzes the anti-1,4-elimination of the C-3 phosphate and the C-6 proR hydrogen from 5-enolpyruvylshikimate-3-phosphate (EPSP) to yield chorismate, which is the branch point compound that serves as the starting substrate for the three terminal pathways of aromatic amino acid biosynthesis. This reaction introduces a second double bond into the aromatic ring system.</text>
</comment>
<evidence type="ECO:0000256" key="6">
    <source>
        <dbReference type="ARBA" id="ARBA00022643"/>
    </source>
</evidence>
<dbReference type="EMBL" id="JAZGJQ010000003">
    <property type="protein sequence ID" value="MEE6147225.1"/>
    <property type="molecule type" value="Genomic_DNA"/>
</dbReference>
<dbReference type="PROSITE" id="PS00789">
    <property type="entry name" value="CHORISMATE_SYNTHASE_3"/>
    <property type="match status" value="1"/>
</dbReference>
<keyword evidence="10 11" id="KW-0456">Lyase</keyword>
<evidence type="ECO:0000256" key="11">
    <source>
        <dbReference type="HAMAP-Rule" id="MF_00300"/>
    </source>
</evidence>
<comment type="cofactor">
    <cofactor evidence="11">
        <name>FMNH2</name>
        <dbReference type="ChEBI" id="CHEBI:57618"/>
    </cofactor>
    <text evidence="11">Reduced FMN (FMNH(2)).</text>
</comment>
<keyword evidence="9 11" id="KW-0057">Aromatic amino acid biosynthesis</keyword>
<comment type="pathway">
    <text evidence="1 11">Metabolic intermediate biosynthesis; chorismate biosynthesis; chorismate from D-erythrose 4-phosphate and phosphoenolpyruvate: step 7/7.</text>
</comment>